<dbReference type="SUPFAM" id="SSF55073">
    <property type="entry name" value="Nucleotide cyclase"/>
    <property type="match status" value="1"/>
</dbReference>
<evidence type="ECO:0000259" key="3">
    <source>
        <dbReference type="PROSITE" id="PS50887"/>
    </source>
</evidence>
<gene>
    <name evidence="4" type="ORF">GGD90_000096</name>
</gene>
<dbReference type="Pfam" id="PF00990">
    <property type="entry name" value="GGDEF"/>
    <property type="match status" value="1"/>
</dbReference>
<reference evidence="4 5" key="1">
    <citation type="submission" date="2020-08" db="EMBL/GenBank/DDBJ databases">
        <title>Genome sequencing of Purple Non-Sulfur Bacteria from various extreme environments.</title>
        <authorList>
            <person name="Mayer M."/>
        </authorList>
    </citation>
    <scope>NUCLEOTIDE SEQUENCE [LARGE SCALE GENOMIC DNA]</scope>
    <source>
        <strain evidence="4 5">2761</strain>
    </source>
</reference>
<dbReference type="PANTHER" id="PTHR46663">
    <property type="entry name" value="DIGUANYLATE CYCLASE DGCT-RELATED"/>
    <property type="match status" value="1"/>
</dbReference>
<sequence length="306" mass="33007">MASEPGELPLLSAAALVVLNEQAVKLRAELRDLHGELARAQHQLGTQQSSRLVAANEKLVVAAMQAESIAETAVSDLDALARSSQYDALTETPNRRLMRDRLDSAIVMARRRSAHLAVIFVDGDRFKEINDTQGHAVGDAVLQRVARQLKLVLRDSDTVSRHGGDEFLALLSEVRQASDAALIAGKMLAGLAVPHPQGDQLCGVSVSMGIAVYPEDGDDAETLIGHADAAMYRAKKQGGGRFEFHQPAHFASGHAPLSGTCALLAPPPHEQRRVGGLVAVCAERRRGERRQGRVAERRRHPEGTRS</sequence>
<dbReference type="EMBL" id="JACIGE010000001">
    <property type="protein sequence ID" value="MBB4245747.1"/>
    <property type="molecule type" value="Genomic_DNA"/>
</dbReference>
<dbReference type="CDD" id="cd01949">
    <property type="entry name" value="GGDEF"/>
    <property type="match status" value="1"/>
</dbReference>
<feature type="domain" description="GGDEF" evidence="3">
    <location>
        <begin position="114"/>
        <end position="247"/>
    </location>
</feature>
<dbReference type="InterPro" id="IPR043128">
    <property type="entry name" value="Rev_trsase/Diguanyl_cyclase"/>
</dbReference>
<dbReference type="InterPro" id="IPR000160">
    <property type="entry name" value="GGDEF_dom"/>
</dbReference>
<dbReference type="PANTHER" id="PTHR46663:SF2">
    <property type="entry name" value="GGDEF DOMAIN-CONTAINING PROTEIN"/>
    <property type="match status" value="1"/>
</dbReference>
<accession>A0A840FUI9</accession>
<dbReference type="InterPro" id="IPR029787">
    <property type="entry name" value="Nucleotide_cyclase"/>
</dbReference>
<dbReference type="Proteomes" id="UP000587070">
    <property type="component" value="Unassembled WGS sequence"/>
</dbReference>
<evidence type="ECO:0000256" key="2">
    <source>
        <dbReference type="SAM" id="MobiDB-lite"/>
    </source>
</evidence>
<comment type="caution">
    <text evidence="4">The sequence shown here is derived from an EMBL/GenBank/DDBJ whole genome shotgun (WGS) entry which is preliminary data.</text>
</comment>
<evidence type="ECO:0000313" key="5">
    <source>
        <dbReference type="Proteomes" id="UP000587070"/>
    </source>
</evidence>
<evidence type="ECO:0000313" key="4">
    <source>
        <dbReference type="EMBL" id="MBB4245747.1"/>
    </source>
</evidence>
<dbReference type="RefSeq" id="WP_153117088.1">
    <property type="nucleotide sequence ID" value="NZ_JACIGE010000001.1"/>
</dbReference>
<dbReference type="InterPro" id="IPR052163">
    <property type="entry name" value="DGC-Regulatory_Protein"/>
</dbReference>
<protein>
    <submittedName>
        <fullName evidence="4">Diguanylate cyclase (GGDEF)-like protein</fullName>
    </submittedName>
</protein>
<dbReference type="AlphaFoldDB" id="A0A840FUI9"/>
<proteinExistence type="predicted"/>
<evidence type="ECO:0000256" key="1">
    <source>
        <dbReference type="SAM" id="Coils"/>
    </source>
</evidence>
<dbReference type="PROSITE" id="PS50887">
    <property type="entry name" value="GGDEF"/>
    <property type="match status" value="1"/>
</dbReference>
<name>A0A840FUI9_RHOTE</name>
<keyword evidence="1" id="KW-0175">Coiled coil</keyword>
<organism evidence="4 5">
    <name type="scientific">Rhodocyclus tenuis</name>
    <name type="common">Rhodospirillum tenue</name>
    <dbReference type="NCBI Taxonomy" id="1066"/>
    <lineage>
        <taxon>Bacteria</taxon>
        <taxon>Pseudomonadati</taxon>
        <taxon>Pseudomonadota</taxon>
        <taxon>Betaproteobacteria</taxon>
        <taxon>Rhodocyclales</taxon>
        <taxon>Rhodocyclaceae</taxon>
        <taxon>Rhodocyclus</taxon>
    </lineage>
</organism>
<keyword evidence="5" id="KW-1185">Reference proteome</keyword>
<feature type="region of interest" description="Disordered" evidence="2">
    <location>
        <begin position="285"/>
        <end position="306"/>
    </location>
</feature>
<dbReference type="SMART" id="SM00267">
    <property type="entry name" value="GGDEF"/>
    <property type="match status" value="1"/>
</dbReference>
<dbReference type="NCBIfam" id="TIGR00254">
    <property type="entry name" value="GGDEF"/>
    <property type="match status" value="1"/>
</dbReference>
<dbReference type="Gene3D" id="3.30.70.270">
    <property type="match status" value="1"/>
</dbReference>
<dbReference type="OrthoDB" id="9768069at2"/>
<feature type="coiled-coil region" evidence="1">
    <location>
        <begin position="16"/>
        <end position="43"/>
    </location>
</feature>